<proteinExistence type="predicted"/>
<feature type="region of interest" description="Disordered" evidence="7">
    <location>
        <begin position="534"/>
        <end position="563"/>
    </location>
</feature>
<dbReference type="EMBL" id="JAVRRD010000024">
    <property type="protein sequence ID" value="KAK5047809.1"/>
    <property type="molecule type" value="Genomic_DNA"/>
</dbReference>
<feature type="compositionally biased region" description="Polar residues" evidence="7">
    <location>
        <begin position="106"/>
        <end position="121"/>
    </location>
</feature>
<dbReference type="AlphaFoldDB" id="A0AAV9N439"/>
<feature type="domain" description="Zn(2)-C6 fungal-type" evidence="8">
    <location>
        <begin position="40"/>
        <end position="70"/>
    </location>
</feature>
<feature type="region of interest" description="Disordered" evidence="7">
    <location>
        <begin position="873"/>
        <end position="896"/>
    </location>
</feature>
<dbReference type="Pfam" id="PF04082">
    <property type="entry name" value="Fungal_trans"/>
    <property type="match status" value="1"/>
</dbReference>
<evidence type="ECO:0000256" key="6">
    <source>
        <dbReference type="ARBA" id="ARBA00023242"/>
    </source>
</evidence>
<dbReference type="GO" id="GO:0000981">
    <property type="term" value="F:DNA-binding transcription factor activity, RNA polymerase II-specific"/>
    <property type="evidence" value="ECO:0007669"/>
    <property type="project" value="InterPro"/>
</dbReference>
<dbReference type="PROSITE" id="PS50048">
    <property type="entry name" value="ZN2_CY6_FUNGAL_2"/>
    <property type="match status" value="1"/>
</dbReference>
<dbReference type="SUPFAM" id="SSF57701">
    <property type="entry name" value="Zn2/Cys6 DNA-binding domain"/>
    <property type="match status" value="1"/>
</dbReference>
<protein>
    <recommendedName>
        <fullName evidence="8">Zn(2)-C6 fungal-type domain-containing protein</fullName>
    </recommendedName>
</protein>
<comment type="subcellular location">
    <subcellularLocation>
        <location evidence="1">Nucleus</location>
    </subcellularLocation>
</comment>
<dbReference type="SMART" id="SM00906">
    <property type="entry name" value="Fungal_trans"/>
    <property type="match status" value="1"/>
</dbReference>
<dbReference type="GO" id="GO:0003677">
    <property type="term" value="F:DNA binding"/>
    <property type="evidence" value="ECO:0007669"/>
    <property type="project" value="UniProtKB-KW"/>
</dbReference>
<dbReference type="Gene3D" id="4.10.240.10">
    <property type="entry name" value="Zn(2)-C6 fungal-type DNA-binding domain"/>
    <property type="match status" value="1"/>
</dbReference>
<accession>A0AAV9N439</accession>
<feature type="compositionally biased region" description="Polar residues" evidence="7">
    <location>
        <begin position="1074"/>
        <end position="1091"/>
    </location>
</feature>
<organism evidence="9 10">
    <name type="scientific">Exophiala bonariae</name>
    <dbReference type="NCBI Taxonomy" id="1690606"/>
    <lineage>
        <taxon>Eukaryota</taxon>
        <taxon>Fungi</taxon>
        <taxon>Dikarya</taxon>
        <taxon>Ascomycota</taxon>
        <taxon>Pezizomycotina</taxon>
        <taxon>Eurotiomycetes</taxon>
        <taxon>Chaetothyriomycetidae</taxon>
        <taxon>Chaetothyriales</taxon>
        <taxon>Herpotrichiellaceae</taxon>
        <taxon>Exophiala</taxon>
    </lineage>
</organism>
<keyword evidence="4" id="KW-0238">DNA-binding</keyword>
<dbReference type="GO" id="GO:0008270">
    <property type="term" value="F:zinc ion binding"/>
    <property type="evidence" value="ECO:0007669"/>
    <property type="project" value="InterPro"/>
</dbReference>
<evidence type="ECO:0000256" key="4">
    <source>
        <dbReference type="ARBA" id="ARBA00023125"/>
    </source>
</evidence>
<dbReference type="Proteomes" id="UP001358417">
    <property type="component" value="Unassembled WGS sequence"/>
</dbReference>
<dbReference type="PROSITE" id="PS00463">
    <property type="entry name" value="ZN2_CY6_FUNGAL_1"/>
    <property type="match status" value="1"/>
</dbReference>
<gene>
    <name evidence="9" type="ORF">LTR84_006474</name>
</gene>
<feature type="compositionally biased region" description="Polar residues" evidence="7">
    <location>
        <begin position="542"/>
        <end position="558"/>
    </location>
</feature>
<dbReference type="GO" id="GO:0005634">
    <property type="term" value="C:nucleus"/>
    <property type="evidence" value="ECO:0007669"/>
    <property type="project" value="UniProtKB-SubCell"/>
</dbReference>
<dbReference type="RefSeq" id="XP_064703336.1">
    <property type="nucleotide sequence ID" value="XM_064850035.1"/>
</dbReference>
<sequence>MFQFTGGPEAKTETSVRRHSTNLSSKTDKRQITRNRTSYSCITCRRRKVKCDKVHPVCGGCTKANEECLYTLQENQESNGISEASKASDVADLKKRKIESARDGSDTSPVNEHASSSSVSPTHLRAIEDQLHRLSALVDSLRSNGSTDEHLYLRNLLTPIASGSDHDTEDGHSLHNLSLGMFSSARNGSNKDATELSRPLASLKLGHNEVTSPEDSFWKHITSEINQLNQAMRRQSDRYVSATSIQTESCPSRAPETLEHKHHRSHDKDGSLDARSFQQEAGIEIPKFYDPTNSCPVCHLMPFTKSTLLQDIPIRCTPAVGKEHLLKHVPSSAQSNVLFRSWLSGVHPILPILIPTEIQKIHEKFWLQYEPNSAKSSWFPDLGSTALMYAIWYAGSLSLPLEGFRRWFPGVTRAMVCARFHDQVVFALHLAQFSRNTTLQTLAAFVMICSLPISEEDPTQATLYLQLVVRLSLTMGLHREPTLFNMSVAEEGMRRRLWWHVIQLDVSQVVSSGYPSLIADAFCDTRIICEDHDALTDRNTPDGDSQTNSQQRSSNGASPTMHGPTWESYRTFSHVARAKSILSCAFREVVSIHMSAKALNNADMLDMKRTMTAAGEQVNYIIQQIPSKGVPELGFTPSLPKQKQQRTLDCETSMGDPISLGELAHFTDLAGDPDISSSTTYYYRSRRVAYNKFARITLSMMNDKVHCVAYAPFLKNAKSKLWNVGRQCALHNCHSFLRKFISIASDPELEPFWWSWPSMYGPMHAALIVLVDLYERPRSVEAPRSRELIDTVFAYSSPERGIVGGPYGVTIHRPMREGGVEAWEMLRGLRSAAWQKAGLDPRFLWTEADEVDIGFAKPLTDSQKIAQSIREDTLYENHRDHGRRNGNDQTSSTEKQSFEDGFQYAFKLSQAELLGSADGCEGHECGKTLRDRFINEIENNERLNPNRGLAWRSNQQKMPFPLSEKMEACSGSAAQSGQDASHVLELNSHYPRTGTQHPSCTVQLSTPWINPDGADGGRQTLRESSSGENNMSRAPVSSVEHQTLQKGANGHAEVSAINSGTWSNGVPHDIHTGINEQNHQSNGQPVGNGVSSDPYLHKENPPTDTDLGFDWDRWDSVFGQYSGFTDMMEDVRWHDYLEE</sequence>
<keyword evidence="10" id="KW-1185">Reference proteome</keyword>
<evidence type="ECO:0000256" key="7">
    <source>
        <dbReference type="SAM" id="MobiDB-lite"/>
    </source>
</evidence>
<dbReference type="PANTHER" id="PTHR31001:SF79">
    <property type="entry name" value="ZN(II)2CYS6 TRANSCRIPTION FACTOR (EUROFUNG)"/>
    <property type="match status" value="1"/>
</dbReference>
<feature type="region of interest" description="Disordered" evidence="7">
    <location>
        <begin position="1"/>
        <end position="31"/>
    </location>
</feature>
<dbReference type="CDD" id="cd12148">
    <property type="entry name" value="fungal_TF_MHR"/>
    <property type="match status" value="1"/>
</dbReference>
<dbReference type="SMART" id="SM00066">
    <property type="entry name" value="GAL4"/>
    <property type="match status" value="1"/>
</dbReference>
<dbReference type="InterPro" id="IPR001138">
    <property type="entry name" value="Zn2Cys6_DnaBD"/>
</dbReference>
<feature type="region of interest" description="Disordered" evidence="7">
    <location>
        <begin position="1010"/>
        <end position="1109"/>
    </location>
</feature>
<feature type="region of interest" description="Disordered" evidence="7">
    <location>
        <begin position="244"/>
        <end position="272"/>
    </location>
</feature>
<evidence type="ECO:0000313" key="10">
    <source>
        <dbReference type="Proteomes" id="UP001358417"/>
    </source>
</evidence>
<feature type="compositionally biased region" description="Basic and acidic residues" evidence="7">
    <location>
        <begin position="873"/>
        <end position="886"/>
    </location>
</feature>
<feature type="region of interest" description="Disordered" evidence="7">
    <location>
        <begin position="99"/>
        <end position="122"/>
    </location>
</feature>
<keyword evidence="2" id="KW-0479">Metal-binding</keyword>
<feature type="compositionally biased region" description="Polar residues" evidence="7">
    <location>
        <begin position="1022"/>
        <end position="1032"/>
    </location>
</feature>
<evidence type="ECO:0000256" key="5">
    <source>
        <dbReference type="ARBA" id="ARBA00023163"/>
    </source>
</evidence>
<keyword evidence="3" id="KW-0805">Transcription regulation</keyword>
<dbReference type="InterPro" id="IPR007219">
    <property type="entry name" value="XnlR_reg_dom"/>
</dbReference>
<name>A0AAV9N439_9EURO</name>
<comment type="caution">
    <text evidence="9">The sequence shown here is derived from an EMBL/GenBank/DDBJ whole genome shotgun (WGS) entry which is preliminary data.</text>
</comment>
<keyword evidence="5" id="KW-0804">Transcription</keyword>
<dbReference type="Pfam" id="PF00172">
    <property type="entry name" value="Zn_clus"/>
    <property type="match status" value="1"/>
</dbReference>
<dbReference type="CDD" id="cd00067">
    <property type="entry name" value="GAL4"/>
    <property type="match status" value="1"/>
</dbReference>
<reference evidence="9 10" key="1">
    <citation type="submission" date="2023-08" db="EMBL/GenBank/DDBJ databases">
        <title>Black Yeasts Isolated from many extreme environments.</title>
        <authorList>
            <person name="Coleine C."/>
            <person name="Stajich J.E."/>
            <person name="Selbmann L."/>
        </authorList>
    </citation>
    <scope>NUCLEOTIDE SEQUENCE [LARGE SCALE GENOMIC DNA]</scope>
    <source>
        <strain evidence="9 10">CCFEE 5792</strain>
    </source>
</reference>
<evidence type="ECO:0000256" key="1">
    <source>
        <dbReference type="ARBA" id="ARBA00004123"/>
    </source>
</evidence>
<keyword evidence="6" id="KW-0539">Nucleus</keyword>
<dbReference type="InterPro" id="IPR050613">
    <property type="entry name" value="Sec_Metabolite_Reg"/>
</dbReference>
<dbReference type="GO" id="GO:0006351">
    <property type="term" value="P:DNA-templated transcription"/>
    <property type="evidence" value="ECO:0007669"/>
    <property type="project" value="InterPro"/>
</dbReference>
<evidence type="ECO:0000256" key="3">
    <source>
        <dbReference type="ARBA" id="ARBA00023015"/>
    </source>
</evidence>
<dbReference type="PANTHER" id="PTHR31001">
    <property type="entry name" value="UNCHARACTERIZED TRANSCRIPTIONAL REGULATORY PROTEIN"/>
    <property type="match status" value="1"/>
</dbReference>
<dbReference type="GeneID" id="89974646"/>
<evidence type="ECO:0000313" key="9">
    <source>
        <dbReference type="EMBL" id="KAK5047809.1"/>
    </source>
</evidence>
<evidence type="ECO:0000259" key="8">
    <source>
        <dbReference type="PROSITE" id="PS50048"/>
    </source>
</evidence>
<evidence type="ECO:0000256" key="2">
    <source>
        <dbReference type="ARBA" id="ARBA00022723"/>
    </source>
</evidence>
<dbReference type="InterPro" id="IPR036864">
    <property type="entry name" value="Zn2-C6_fun-type_DNA-bd_sf"/>
</dbReference>